<proteinExistence type="predicted"/>
<dbReference type="InterPro" id="IPR017937">
    <property type="entry name" value="Thioredoxin_CS"/>
</dbReference>
<evidence type="ECO:0000259" key="1">
    <source>
        <dbReference type="PROSITE" id="PS51352"/>
    </source>
</evidence>
<dbReference type="Ensembl" id="ENSPKIT00000029266.1">
    <property type="protein sequence ID" value="ENSPKIP00000005272.1"/>
    <property type="gene ID" value="ENSPKIG00000021988.1"/>
</dbReference>
<dbReference type="InterPro" id="IPR052460">
    <property type="entry name" value="ER_disulfide_reductase"/>
</dbReference>
<dbReference type="InterPro" id="IPR036249">
    <property type="entry name" value="Thioredoxin-like_sf"/>
</dbReference>
<dbReference type="Proteomes" id="UP000261540">
    <property type="component" value="Unplaced"/>
</dbReference>
<dbReference type="PRINTS" id="PR00421">
    <property type="entry name" value="THIOREDOXIN"/>
</dbReference>
<dbReference type="AlphaFoldDB" id="A0A3B3QET8"/>
<dbReference type="PROSITE" id="PS00194">
    <property type="entry name" value="THIOREDOXIN_1"/>
    <property type="match status" value="1"/>
</dbReference>
<dbReference type="Gene3D" id="3.40.30.10">
    <property type="entry name" value="Glutaredoxin"/>
    <property type="match status" value="2"/>
</dbReference>
<reference evidence="2" key="1">
    <citation type="submission" date="2025-08" db="UniProtKB">
        <authorList>
            <consortium name="Ensembl"/>
        </authorList>
    </citation>
    <scope>IDENTIFICATION</scope>
</reference>
<keyword evidence="3" id="KW-1185">Reference proteome</keyword>
<dbReference type="Pfam" id="PF00085">
    <property type="entry name" value="Thioredoxin"/>
    <property type="match status" value="2"/>
</dbReference>
<accession>A0A3B3QET8</accession>
<dbReference type="PANTHER" id="PTHR44340">
    <property type="entry name" value="DNAJ HOMOLOG SUBFAMILY C MEMBER 10"/>
    <property type="match status" value="1"/>
</dbReference>
<dbReference type="GO" id="GO:0036498">
    <property type="term" value="P:IRE1-mediated unfolded protein response"/>
    <property type="evidence" value="ECO:0007669"/>
    <property type="project" value="TreeGrafter"/>
</dbReference>
<feature type="domain" description="Thioredoxin" evidence="1">
    <location>
        <begin position="66"/>
        <end position="204"/>
    </location>
</feature>
<dbReference type="GO" id="GO:0016671">
    <property type="term" value="F:oxidoreductase activity, acting on a sulfur group of donors, disulfide as acceptor"/>
    <property type="evidence" value="ECO:0007669"/>
    <property type="project" value="TreeGrafter"/>
</dbReference>
<dbReference type="PROSITE" id="PS51352">
    <property type="entry name" value="THIOREDOXIN_2"/>
    <property type="match status" value="1"/>
</dbReference>
<protein>
    <recommendedName>
        <fullName evidence="1">Thioredoxin domain-containing protein</fullName>
    </recommendedName>
</protein>
<evidence type="ECO:0000313" key="3">
    <source>
        <dbReference type="Proteomes" id="UP000261540"/>
    </source>
</evidence>
<dbReference type="InterPro" id="IPR013766">
    <property type="entry name" value="Thioredoxin_domain"/>
</dbReference>
<name>A0A3B3QET8_9TELE</name>
<dbReference type="GeneTree" id="ENSGT00940000155558"/>
<dbReference type="GO" id="GO:0005788">
    <property type="term" value="C:endoplasmic reticulum lumen"/>
    <property type="evidence" value="ECO:0007669"/>
    <property type="project" value="TreeGrafter"/>
</dbReference>
<dbReference type="SUPFAM" id="SSF52833">
    <property type="entry name" value="Thioredoxin-like"/>
    <property type="match status" value="2"/>
</dbReference>
<dbReference type="GO" id="GO:0015035">
    <property type="term" value="F:protein-disulfide reductase activity"/>
    <property type="evidence" value="ECO:0007669"/>
    <property type="project" value="TreeGrafter"/>
</dbReference>
<organism evidence="2 3">
    <name type="scientific">Paramormyrops kingsleyae</name>
    <dbReference type="NCBI Taxonomy" id="1676925"/>
    <lineage>
        <taxon>Eukaryota</taxon>
        <taxon>Metazoa</taxon>
        <taxon>Chordata</taxon>
        <taxon>Craniata</taxon>
        <taxon>Vertebrata</taxon>
        <taxon>Euteleostomi</taxon>
        <taxon>Actinopterygii</taxon>
        <taxon>Neopterygii</taxon>
        <taxon>Teleostei</taxon>
        <taxon>Osteoglossocephala</taxon>
        <taxon>Osteoglossomorpha</taxon>
        <taxon>Osteoglossiformes</taxon>
        <taxon>Mormyridae</taxon>
        <taxon>Paramormyrops</taxon>
    </lineage>
</organism>
<dbReference type="PANTHER" id="PTHR44340:SF1">
    <property type="entry name" value="DNAJ HOMOLOG SUBFAMILY C MEMBER 10"/>
    <property type="match status" value="1"/>
</dbReference>
<dbReference type="GO" id="GO:0051787">
    <property type="term" value="F:misfolded protein binding"/>
    <property type="evidence" value="ECO:0007669"/>
    <property type="project" value="TreeGrafter"/>
</dbReference>
<evidence type="ECO:0000313" key="2">
    <source>
        <dbReference type="Ensembl" id="ENSPKIP00000005272.1"/>
    </source>
</evidence>
<reference evidence="2" key="2">
    <citation type="submission" date="2025-09" db="UniProtKB">
        <authorList>
            <consortium name="Ensembl"/>
        </authorList>
    </citation>
    <scope>IDENTIFICATION</scope>
</reference>
<sequence length="227" mass="26189">MVAFFMPWCQHCLALLPEWRKLMVDGIVKVGTVDCNKHRSFCRHEDILGYPEIRLFPQNASRWDQSYTGWNKDSQSLRSWVFGSLPRVSQDLTPKDLRRRVYGGKQHWVLDFYTPWCVPCQEFAPEFELLAHVMKGSIRAGRLDCQAHAQVCERAGIKAYPTIRFYPYSGSAVVRNDQGGEDINSRDANGITRVLRRRLQQLSADSQSKFSKVKVSLLAGPSNYRRF</sequence>